<protein>
    <submittedName>
        <fullName evidence="4">Leucine-rich repeat-containing protein (Substrate of the Dot/Icm secretion system)</fullName>
    </submittedName>
</protein>
<proteinExistence type="predicted"/>
<dbReference type="PATRIC" id="fig|455.5.peg.2359"/>
<comment type="subcellular location">
    <subcellularLocation>
        <location evidence="1">Cytoplasm</location>
    </subcellularLocation>
</comment>
<keyword evidence="7" id="KW-1185">Reference proteome</keyword>
<comment type="caution">
    <text evidence="4">The sequence shown here is derived from an EMBL/GenBank/DDBJ whole genome shotgun (WGS) entry which is preliminary data.</text>
</comment>
<evidence type="ECO:0000313" key="6">
    <source>
        <dbReference type="Proteomes" id="UP000054715"/>
    </source>
</evidence>
<gene>
    <name evidence="5" type="ORF">A8135_03460</name>
    <name evidence="4" type="ORF">Ljam_2239</name>
</gene>
<dbReference type="AlphaFoldDB" id="A0A0W0UJY4"/>
<dbReference type="InterPro" id="IPR050637">
    <property type="entry name" value="NLRP_innate_immun_reg"/>
</dbReference>
<dbReference type="EMBL" id="LNYG01000013">
    <property type="protein sequence ID" value="KTD08044.1"/>
    <property type="molecule type" value="Genomic_DNA"/>
</dbReference>
<name>A0A0W0UJY4_9GAMM</name>
<keyword evidence="2" id="KW-0963">Cytoplasm</keyword>
<reference evidence="5 7" key="2">
    <citation type="submission" date="2016-05" db="EMBL/GenBank/DDBJ databases">
        <authorList>
            <person name="Prochazka B."/>
            <person name="Indra A."/>
            <person name="Hasenberger P."/>
            <person name="Blaschitz M."/>
            <person name="Wagner L."/>
            <person name="Wewalka G."/>
            <person name="Sorschag S."/>
            <person name="Schmid D."/>
            <person name="Ruppitsch W."/>
        </authorList>
    </citation>
    <scope>NUCLEOTIDE SEQUENCE [LARGE SCALE GENOMIC DNA]</scope>
    <source>
        <strain evidence="5 7">974010_12</strain>
    </source>
</reference>
<dbReference type="OrthoDB" id="5631716at2"/>
<dbReference type="InterPro" id="IPR032675">
    <property type="entry name" value="LRR_dom_sf"/>
</dbReference>
<evidence type="ECO:0000313" key="5">
    <source>
        <dbReference type="EMBL" id="OCH97325.1"/>
    </source>
</evidence>
<dbReference type="Proteomes" id="UP000093336">
    <property type="component" value="Unassembled WGS sequence"/>
</dbReference>
<evidence type="ECO:0000256" key="3">
    <source>
        <dbReference type="ARBA" id="ARBA00022737"/>
    </source>
</evidence>
<dbReference type="PANTHER" id="PTHR45690">
    <property type="entry name" value="NACHT, LRR AND PYD DOMAINS-CONTAINING PROTEIN 12"/>
    <property type="match status" value="1"/>
</dbReference>
<dbReference type="RefSeq" id="WP_058450105.1">
    <property type="nucleotide sequence ID" value="NZ_CAAAJF010000013.1"/>
</dbReference>
<evidence type="ECO:0000256" key="2">
    <source>
        <dbReference type="ARBA" id="ARBA00022490"/>
    </source>
</evidence>
<keyword evidence="3" id="KW-0677">Repeat</keyword>
<dbReference type="GO" id="GO:0005737">
    <property type="term" value="C:cytoplasm"/>
    <property type="evidence" value="ECO:0007669"/>
    <property type="project" value="UniProtKB-SubCell"/>
</dbReference>
<dbReference type="Gene3D" id="3.80.10.10">
    <property type="entry name" value="Ribonuclease Inhibitor"/>
    <property type="match status" value="2"/>
</dbReference>
<dbReference type="PANTHER" id="PTHR45690:SF19">
    <property type="entry name" value="NACHT, LRR AND PYD DOMAINS-CONTAINING PROTEIN 3"/>
    <property type="match status" value="1"/>
</dbReference>
<dbReference type="SMART" id="SM00368">
    <property type="entry name" value="LRR_RI"/>
    <property type="match status" value="3"/>
</dbReference>
<evidence type="ECO:0000313" key="4">
    <source>
        <dbReference type="EMBL" id="KTD08044.1"/>
    </source>
</evidence>
<dbReference type="SUPFAM" id="SSF52047">
    <property type="entry name" value="RNI-like"/>
    <property type="match status" value="2"/>
</dbReference>
<dbReference type="Proteomes" id="UP000054715">
    <property type="component" value="Unassembled WGS sequence"/>
</dbReference>
<dbReference type="EMBL" id="LYOZ01000045">
    <property type="protein sequence ID" value="OCH97325.1"/>
    <property type="molecule type" value="Genomic_DNA"/>
</dbReference>
<evidence type="ECO:0000313" key="7">
    <source>
        <dbReference type="Proteomes" id="UP000093336"/>
    </source>
</evidence>
<accession>A0A0W0UJY4</accession>
<dbReference type="STRING" id="455.Ljam_2239"/>
<organism evidence="4 6">
    <name type="scientific">Legionella jamestowniensis</name>
    <dbReference type="NCBI Taxonomy" id="455"/>
    <lineage>
        <taxon>Bacteria</taxon>
        <taxon>Pseudomonadati</taxon>
        <taxon>Pseudomonadota</taxon>
        <taxon>Gammaproteobacteria</taxon>
        <taxon>Legionellales</taxon>
        <taxon>Legionellaceae</taxon>
        <taxon>Legionella</taxon>
    </lineage>
</organism>
<sequence>MRFCLTHLDQKSHHELLQSFIEIPDYVTELELDDNDLGNLPNQTIKEALKILATKKSIHALYLNQNNLHEKTAEELATILAAIPANIVALDLSMNQLGNYSEEELELILNAIPPHVRKLNLSENGFAKNASALIRGVAVLSHVHELSLGFSKLDEMSAEELVKLMKSLSDSIATFKLTGNHFAKKTKGEWASIMAAIKPTIISFHPGILPADVFFAFKFFPKGAREIYLDGNPLYRIPGPLLGQAFAALENVELLSLHSACFGQGRDGESATALKHLNPSVRKLLLQNNMLFKMSINALTNVIKNIPLTVNLLSFANNNLGARSNVEVTTILNALHEKVRTLDLEGNGLFQNIKLNETFSNNNNENLFNKNNEEFCKVWAAIPYNVTSLNLGNNIFEPAKIKWIAKSLKTLHKNLEIIHLHEVEFNKLSTVELKQLKNALPQVKTVYLSYHEVYQMTPENRKILWAMLPNVETVLLVDSDGMELADTPYEKTNLAREFGFKGVPTLLSRVSFFVNNLGVNLKNASIPDELKVLSRASERLKF</sequence>
<evidence type="ECO:0000256" key="1">
    <source>
        <dbReference type="ARBA" id="ARBA00004496"/>
    </source>
</evidence>
<reference evidence="4 6" key="1">
    <citation type="submission" date="2015-11" db="EMBL/GenBank/DDBJ databases">
        <title>Genomic analysis of 38 Legionella species identifies large and diverse effector repertoires.</title>
        <authorList>
            <person name="Burstein D."/>
            <person name="Amaro F."/>
            <person name="Zusman T."/>
            <person name="Lifshitz Z."/>
            <person name="Cohen O."/>
            <person name="Gilbert J.A."/>
            <person name="Pupko T."/>
            <person name="Shuman H.A."/>
            <person name="Segal G."/>
        </authorList>
    </citation>
    <scope>NUCLEOTIDE SEQUENCE [LARGE SCALE GENOMIC DNA]</scope>
    <source>
        <strain evidence="4 6">JA-26-G1-E2</strain>
    </source>
</reference>